<dbReference type="EMBL" id="KN834771">
    <property type="protein sequence ID" value="KIK61335.1"/>
    <property type="molecule type" value="Genomic_DNA"/>
</dbReference>
<organism evidence="1 2">
    <name type="scientific">Collybiopsis luxurians FD-317 M1</name>
    <dbReference type="NCBI Taxonomy" id="944289"/>
    <lineage>
        <taxon>Eukaryota</taxon>
        <taxon>Fungi</taxon>
        <taxon>Dikarya</taxon>
        <taxon>Basidiomycota</taxon>
        <taxon>Agaricomycotina</taxon>
        <taxon>Agaricomycetes</taxon>
        <taxon>Agaricomycetidae</taxon>
        <taxon>Agaricales</taxon>
        <taxon>Marasmiineae</taxon>
        <taxon>Omphalotaceae</taxon>
        <taxon>Collybiopsis</taxon>
        <taxon>Collybiopsis luxurians</taxon>
    </lineage>
</organism>
<name>A0A0D0BC82_9AGAR</name>
<keyword evidence="2" id="KW-1185">Reference proteome</keyword>
<gene>
    <name evidence="1" type="ORF">GYMLUDRAFT_580371</name>
</gene>
<proteinExistence type="predicted"/>
<reference evidence="1 2" key="1">
    <citation type="submission" date="2014-04" db="EMBL/GenBank/DDBJ databases">
        <title>Evolutionary Origins and Diversification of the Mycorrhizal Mutualists.</title>
        <authorList>
            <consortium name="DOE Joint Genome Institute"/>
            <consortium name="Mycorrhizal Genomics Consortium"/>
            <person name="Kohler A."/>
            <person name="Kuo A."/>
            <person name="Nagy L.G."/>
            <person name="Floudas D."/>
            <person name="Copeland A."/>
            <person name="Barry K.W."/>
            <person name="Cichocki N."/>
            <person name="Veneault-Fourrey C."/>
            <person name="LaButti K."/>
            <person name="Lindquist E.A."/>
            <person name="Lipzen A."/>
            <person name="Lundell T."/>
            <person name="Morin E."/>
            <person name="Murat C."/>
            <person name="Riley R."/>
            <person name="Ohm R."/>
            <person name="Sun H."/>
            <person name="Tunlid A."/>
            <person name="Henrissat B."/>
            <person name="Grigoriev I.V."/>
            <person name="Hibbett D.S."/>
            <person name="Martin F."/>
        </authorList>
    </citation>
    <scope>NUCLEOTIDE SEQUENCE [LARGE SCALE GENOMIC DNA]</scope>
    <source>
        <strain evidence="1 2">FD-317 M1</strain>
    </source>
</reference>
<dbReference type="AlphaFoldDB" id="A0A0D0BC82"/>
<dbReference type="Proteomes" id="UP000053593">
    <property type="component" value="Unassembled WGS sequence"/>
</dbReference>
<evidence type="ECO:0000313" key="1">
    <source>
        <dbReference type="EMBL" id="KIK61335.1"/>
    </source>
</evidence>
<evidence type="ECO:0000313" key="2">
    <source>
        <dbReference type="Proteomes" id="UP000053593"/>
    </source>
</evidence>
<sequence length="252" mass="28556">MYDEANLSAEVCPILPIPVPVQEVAIVDRKLLRKTKSTKPDNYNSKKNSLIHPFRVGKYSRRLSTRLPVSTCVQCSKYTCCNCNLKRSSLTIGDLLIMDSTCLHTDTPKSHQFFIKNICGTKNVPVCRLFDLIFSCTIYLHASIRILRKLKKFKGAGKYVEAHKYTGSTTEYHGGTVLGIFCSQVQVPFVTGAFEHLRLAHFCLVLFLFTLHIPTICMQLPHGRVWLHAPPTSKTMFLSWLNPAYARHTPPK</sequence>
<accession>A0A0D0BC82</accession>
<dbReference type="HOGENOM" id="CLU_1102885_0_0_1"/>
<protein>
    <submittedName>
        <fullName evidence="1">Uncharacterized protein</fullName>
    </submittedName>
</protein>